<proteinExistence type="predicted"/>
<dbReference type="SUPFAM" id="SSF56112">
    <property type="entry name" value="Protein kinase-like (PK-like)"/>
    <property type="match status" value="1"/>
</dbReference>
<gene>
    <name evidence="2" type="ORF">J5Y03_17280</name>
</gene>
<evidence type="ECO:0000313" key="3">
    <source>
        <dbReference type="Proteomes" id="UP000682134"/>
    </source>
</evidence>
<dbReference type="PANTHER" id="PTHR41283:SF1">
    <property type="entry name" value="AMINOGLYCOSIDE PHOSPHOTRANSFERASE DOMAIN-CONTAINING PROTEIN"/>
    <property type="match status" value="1"/>
</dbReference>
<dbReference type="RefSeq" id="WP_209407253.1">
    <property type="nucleotide sequence ID" value="NZ_JAGIYQ010000016.1"/>
</dbReference>
<keyword evidence="3" id="KW-1185">Reference proteome</keyword>
<feature type="domain" description="Aminoglycoside phosphotransferase" evidence="1">
    <location>
        <begin position="20"/>
        <end position="246"/>
    </location>
</feature>
<dbReference type="PANTHER" id="PTHR41283">
    <property type="entry name" value="AMINOGLYCOSIDE PHOSPHOTRANSFERASE"/>
    <property type="match status" value="1"/>
</dbReference>
<comment type="caution">
    <text evidence="2">The sequence shown here is derived from an EMBL/GenBank/DDBJ whole genome shotgun (WGS) entry which is preliminary data.</text>
</comment>
<name>A0A940NXM0_9BACI</name>
<evidence type="ECO:0000259" key="1">
    <source>
        <dbReference type="Pfam" id="PF01636"/>
    </source>
</evidence>
<dbReference type="EMBL" id="JAGIYQ010000016">
    <property type="protein sequence ID" value="MBP0726913.1"/>
    <property type="molecule type" value="Genomic_DNA"/>
</dbReference>
<protein>
    <submittedName>
        <fullName evidence="2">Aminoglycoside phosphotransferase family protein</fullName>
    </submittedName>
</protein>
<dbReference type="Gene3D" id="3.90.1200.10">
    <property type="match status" value="1"/>
</dbReference>
<dbReference type="Proteomes" id="UP000682134">
    <property type="component" value="Unassembled WGS sequence"/>
</dbReference>
<accession>A0A940NXM0</accession>
<sequence>MKRIHSVLKKLSSHQKPIEILQITKGFSFEEKWKVSFHKNESIFIKIYQLEKKEIAYGIYIHLQSFLNLHVPIQIPIQFIEIPEESICAQVMSWVEGKDGEELLPTFSSEEQYLCGIQAGKALKMIHTVVQKESSETWKTYRLNKYKRYMTLLKEAGYSYPYIEKIEEFVEISSHYLDNRPMHFLHDDFHPSNLLFHNQNFTGVIDFDRFEWGDPYHDFHKTALFSRRISIPFSVGQIHGYFNGEPENEFWMYYALYAAMIIPSDIVWTHKVIPDKINEMWDRINQIVNDHQGFTSPMPTWYKESKMEHWYIRKAEATW</sequence>
<dbReference type="AlphaFoldDB" id="A0A940NXM0"/>
<evidence type="ECO:0000313" key="2">
    <source>
        <dbReference type="EMBL" id="MBP0726913.1"/>
    </source>
</evidence>
<reference evidence="2" key="1">
    <citation type="submission" date="2021-04" db="EMBL/GenBank/DDBJ databases">
        <title>Genome seq and assembly of Bacillus sp.</title>
        <authorList>
            <person name="Chhetri G."/>
        </authorList>
    </citation>
    <scope>NUCLEOTIDE SEQUENCE</scope>
    <source>
        <strain evidence="2">RG28</strain>
    </source>
</reference>
<dbReference type="InterPro" id="IPR002575">
    <property type="entry name" value="Aminoglycoside_PTrfase"/>
</dbReference>
<dbReference type="Pfam" id="PF01636">
    <property type="entry name" value="APH"/>
    <property type="match status" value="1"/>
</dbReference>
<organism evidence="2 3">
    <name type="scientific">Gottfriedia endophytica</name>
    <dbReference type="NCBI Taxonomy" id="2820819"/>
    <lineage>
        <taxon>Bacteria</taxon>
        <taxon>Bacillati</taxon>
        <taxon>Bacillota</taxon>
        <taxon>Bacilli</taxon>
        <taxon>Bacillales</taxon>
        <taxon>Bacillaceae</taxon>
        <taxon>Gottfriedia</taxon>
    </lineage>
</organism>
<dbReference type="InterPro" id="IPR011009">
    <property type="entry name" value="Kinase-like_dom_sf"/>
</dbReference>